<comment type="similarity">
    <text evidence="16">Belongs to the peroxidase family. Classical plant (class III) peroxidase subfamily.</text>
</comment>
<dbReference type="PANTHER" id="PTHR31517:SF48">
    <property type="entry name" value="PEROXIDASE 16-RELATED"/>
    <property type="match status" value="1"/>
</dbReference>
<dbReference type="PRINTS" id="PR00458">
    <property type="entry name" value="PEROXIDASE"/>
</dbReference>
<dbReference type="GO" id="GO:0042744">
    <property type="term" value="P:hydrogen peroxide catabolic process"/>
    <property type="evidence" value="ECO:0007669"/>
    <property type="project" value="UniProtKB-KW"/>
</dbReference>
<dbReference type="InterPro" id="IPR000823">
    <property type="entry name" value="Peroxidase_pln"/>
</dbReference>
<dbReference type="SUPFAM" id="SSF48113">
    <property type="entry name" value="Heme-dependent peroxidases"/>
    <property type="match status" value="1"/>
</dbReference>
<dbReference type="Proteomes" id="UP000321947">
    <property type="component" value="Unassembled WGS sequence"/>
</dbReference>
<feature type="disulfide bond" evidence="15">
    <location>
        <begin position="170"/>
        <end position="202"/>
    </location>
</feature>
<evidence type="ECO:0000256" key="2">
    <source>
        <dbReference type="ARBA" id="ARBA00012313"/>
    </source>
</evidence>
<gene>
    <name evidence="18" type="ORF">E5676_scaffold876G00240</name>
</gene>
<accession>A0A5D3DT95</accession>
<feature type="domain" description="Plant heme peroxidase family profile" evidence="17">
    <location>
        <begin position="103"/>
        <end position="300"/>
    </location>
</feature>
<protein>
    <recommendedName>
        <fullName evidence="2 16">Peroxidase</fullName>
        <ecNumber evidence="2 16">1.11.1.7</ecNumber>
    </recommendedName>
</protein>
<dbReference type="GO" id="GO:0005576">
    <property type="term" value="C:extracellular region"/>
    <property type="evidence" value="ECO:0007669"/>
    <property type="project" value="UniProtKB-SubCell"/>
</dbReference>
<comment type="function">
    <text evidence="16">Removal of H(2)O(2), oxidation of toxic reductants, biosynthesis and degradation of lignin, suberization, auxin catabolism, response to environmental stresses such as wounding, pathogen attack and oxidative stress.</text>
</comment>
<comment type="cofactor">
    <cofactor evidence="14 16">
        <name>Ca(2+)</name>
        <dbReference type="ChEBI" id="CHEBI:29108"/>
    </cofactor>
    <text evidence="14 16">Binds 2 calcium ions per subunit.</text>
</comment>
<evidence type="ECO:0000256" key="14">
    <source>
        <dbReference type="PIRSR" id="PIRSR600823-3"/>
    </source>
</evidence>
<dbReference type="AlphaFoldDB" id="A0A5D3DT95"/>
<keyword evidence="3 16" id="KW-0964">Secreted</keyword>
<dbReference type="InterPro" id="IPR010255">
    <property type="entry name" value="Haem_peroxidase_sf"/>
</dbReference>
<dbReference type="PANTHER" id="PTHR31517">
    <property type="match status" value="1"/>
</dbReference>
<keyword evidence="7" id="KW-0732">Signal</keyword>
<dbReference type="GO" id="GO:0046872">
    <property type="term" value="F:metal ion binding"/>
    <property type="evidence" value="ECO:0007669"/>
    <property type="project" value="UniProtKB-UniRule"/>
</dbReference>
<evidence type="ECO:0000313" key="18">
    <source>
        <dbReference type="EMBL" id="TYK26941.1"/>
    </source>
</evidence>
<feature type="binding site" evidence="14">
    <location>
        <position position="215"/>
    </location>
    <ligand>
        <name>Ca(2+)</name>
        <dbReference type="ChEBI" id="CHEBI:29108"/>
        <label>2</label>
    </ligand>
</feature>
<sequence>MTTRLKVAKKILRYIKDLISVLGRDGRRTNLDFYKAVAKSNLEEMHALLKGIAGAELKLHFFDQMIGLIKARVAPYPIYGKGRKKSMQVTGFQKKPSTLSPFSTILSKGPSWSVPTGRRDGRVSSKSEAQNLPSPLESIAVHKKKFAEKGLDEQDLLTLLGAHTIGQTDCLFFRYRLRNFTTTGNSDPTINPSFLTELKALCPKDGDATKRVALDKDSQFKFDLSFFNNIKDGNGVLESDQRLWNDDSTRSIIQKYISPLKGLLGLRFEYNFRKSMIKMSSIEVKTGMQGEIRRKCSRFN</sequence>
<comment type="subcellular location">
    <subcellularLocation>
        <location evidence="16">Secreted</location>
    </subcellularLocation>
</comment>
<dbReference type="GO" id="GO:0140825">
    <property type="term" value="F:lactoperoxidase activity"/>
    <property type="evidence" value="ECO:0007669"/>
    <property type="project" value="UniProtKB-EC"/>
</dbReference>
<evidence type="ECO:0000256" key="15">
    <source>
        <dbReference type="PIRSR" id="PIRSR600823-5"/>
    </source>
</evidence>
<organism evidence="18 19">
    <name type="scientific">Cucumis melo var. makuwa</name>
    <name type="common">Oriental melon</name>
    <dbReference type="NCBI Taxonomy" id="1194695"/>
    <lineage>
        <taxon>Eukaryota</taxon>
        <taxon>Viridiplantae</taxon>
        <taxon>Streptophyta</taxon>
        <taxon>Embryophyta</taxon>
        <taxon>Tracheophyta</taxon>
        <taxon>Spermatophyta</taxon>
        <taxon>Magnoliopsida</taxon>
        <taxon>eudicotyledons</taxon>
        <taxon>Gunneridae</taxon>
        <taxon>Pentapetalae</taxon>
        <taxon>rosids</taxon>
        <taxon>fabids</taxon>
        <taxon>Cucurbitales</taxon>
        <taxon>Cucurbitaceae</taxon>
        <taxon>Benincaseae</taxon>
        <taxon>Cucumis</taxon>
    </lineage>
</organism>
<evidence type="ECO:0000256" key="6">
    <source>
        <dbReference type="ARBA" id="ARBA00022723"/>
    </source>
</evidence>
<evidence type="ECO:0000256" key="13">
    <source>
        <dbReference type="PIRSR" id="PIRSR600823-2"/>
    </source>
</evidence>
<evidence type="ECO:0000256" key="10">
    <source>
        <dbReference type="ARBA" id="ARBA00023004"/>
    </source>
</evidence>
<keyword evidence="4 16" id="KW-0575">Peroxidase</keyword>
<keyword evidence="6 14" id="KW-0479">Metal-binding</keyword>
<feature type="binding site" evidence="14">
    <location>
        <position position="164"/>
    </location>
    <ligand>
        <name>Ca(2+)</name>
        <dbReference type="ChEBI" id="CHEBI:29108"/>
        <label>2</label>
    </ligand>
</feature>
<keyword evidence="10 14" id="KW-0408">Iron</keyword>
<dbReference type="EMBL" id="SSTD01003248">
    <property type="protein sequence ID" value="TYK26941.1"/>
    <property type="molecule type" value="Genomic_DNA"/>
</dbReference>
<evidence type="ECO:0000256" key="4">
    <source>
        <dbReference type="ARBA" id="ARBA00022559"/>
    </source>
</evidence>
<comment type="catalytic activity">
    <reaction evidence="1 16">
        <text>2 a phenolic donor + H2O2 = 2 a phenolic radical donor + 2 H2O</text>
        <dbReference type="Rhea" id="RHEA:56136"/>
        <dbReference type="ChEBI" id="CHEBI:15377"/>
        <dbReference type="ChEBI" id="CHEBI:16240"/>
        <dbReference type="ChEBI" id="CHEBI:139520"/>
        <dbReference type="ChEBI" id="CHEBI:139521"/>
        <dbReference type="EC" id="1.11.1.7"/>
    </reaction>
</comment>
<feature type="binding site" description="axial binding residue" evidence="14">
    <location>
        <position position="163"/>
    </location>
    <ligand>
        <name>heme b</name>
        <dbReference type="ChEBI" id="CHEBI:60344"/>
    </ligand>
    <ligandPart>
        <name>Fe</name>
        <dbReference type="ChEBI" id="CHEBI:18248"/>
    </ligandPart>
</feature>
<comment type="caution">
    <text evidence="18">The sequence shown here is derived from an EMBL/GenBank/DDBJ whole genome shotgun (WGS) entry which is preliminary data.</text>
</comment>
<name>A0A5D3DT95_CUCMM</name>
<dbReference type="EC" id="1.11.1.7" evidence="2 16"/>
<keyword evidence="12 16" id="KW-0376">Hydrogen peroxide</keyword>
<evidence type="ECO:0000256" key="5">
    <source>
        <dbReference type="ARBA" id="ARBA00022617"/>
    </source>
</evidence>
<dbReference type="PRINTS" id="PR00461">
    <property type="entry name" value="PLPEROXIDASE"/>
</dbReference>
<proteinExistence type="inferred from homology"/>
<evidence type="ECO:0000256" key="1">
    <source>
        <dbReference type="ARBA" id="ARBA00000189"/>
    </source>
</evidence>
<feature type="binding site" evidence="13">
    <location>
        <position position="133"/>
    </location>
    <ligand>
        <name>substrate</name>
    </ligand>
</feature>
<evidence type="ECO:0000259" key="17">
    <source>
        <dbReference type="PROSITE" id="PS50873"/>
    </source>
</evidence>
<dbReference type="FunFam" id="1.10.420.10:FF:000010">
    <property type="entry name" value="Peroxidase"/>
    <property type="match status" value="1"/>
</dbReference>
<reference evidence="18 19" key="1">
    <citation type="submission" date="2019-08" db="EMBL/GenBank/DDBJ databases">
        <title>Draft genome sequences of two oriental melons (Cucumis melo L. var makuwa).</title>
        <authorList>
            <person name="Kwon S.-Y."/>
        </authorList>
    </citation>
    <scope>NUCLEOTIDE SEQUENCE [LARGE SCALE GENOMIC DNA]</scope>
    <source>
        <strain evidence="19">cv. Chang Bougi</strain>
        <tissue evidence="18">Leaf</tissue>
    </source>
</reference>
<dbReference type="GO" id="GO:0020037">
    <property type="term" value="F:heme binding"/>
    <property type="evidence" value="ECO:0007669"/>
    <property type="project" value="UniProtKB-UniRule"/>
</dbReference>
<evidence type="ECO:0000256" key="16">
    <source>
        <dbReference type="RuleBase" id="RU362060"/>
    </source>
</evidence>
<keyword evidence="5 16" id="KW-0349">Heme</keyword>
<evidence type="ECO:0000256" key="12">
    <source>
        <dbReference type="ARBA" id="ARBA00023324"/>
    </source>
</evidence>
<evidence type="ECO:0000256" key="8">
    <source>
        <dbReference type="ARBA" id="ARBA00022837"/>
    </source>
</evidence>
<dbReference type="PROSITE" id="PS50873">
    <property type="entry name" value="PEROXIDASE_4"/>
    <property type="match status" value="1"/>
</dbReference>
<dbReference type="InterPro" id="IPR002016">
    <property type="entry name" value="Haem_peroxidase"/>
</dbReference>
<evidence type="ECO:0000256" key="3">
    <source>
        <dbReference type="ARBA" id="ARBA00022525"/>
    </source>
</evidence>
<dbReference type="GO" id="GO:0006979">
    <property type="term" value="P:response to oxidative stress"/>
    <property type="evidence" value="ECO:0007669"/>
    <property type="project" value="UniProtKB-UniRule"/>
</dbReference>
<evidence type="ECO:0000313" key="19">
    <source>
        <dbReference type="Proteomes" id="UP000321947"/>
    </source>
</evidence>
<keyword evidence="11 15" id="KW-1015">Disulfide bond</keyword>
<dbReference type="Pfam" id="PF00141">
    <property type="entry name" value="peroxidase"/>
    <property type="match status" value="1"/>
</dbReference>
<feature type="binding site" evidence="14">
    <location>
        <position position="223"/>
    </location>
    <ligand>
        <name>Ca(2+)</name>
        <dbReference type="ChEBI" id="CHEBI:29108"/>
        <label>2</label>
    </ligand>
</feature>
<comment type="cofactor">
    <cofactor evidence="14 16">
        <name>heme b</name>
        <dbReference type="ChEBI" id="CHEBI:60344"/>
    </cofactor>
    <text evidence="14 16">Binds 1 heme b (iron(II)-protoporphyrin IX) group per subunit.</text>
</comment>
<evidence type="ECO:0000256" key="7">
    <source>
        <dbReference type="ARBA" id="ARBA00022729"/>
    </source>
</evidence>
<evidence type="ECO:0000256" key="9">
    <source>
        <dbReference type="ARBA" id="ARBA00023002"/>
    </source>
</evidence>
<keyword evidence="9 16" id="KW-0560">Oxidoreductase</keyword>
<evidence type="ECO:0000256" key="11">
    <source>
        <dbReference type="ARBA" id="ARBA00023157"/>
    </source>
</evidence>
<dbReference type="Gene3D" id="1.10.420.10">
    <property type="entry name" value="Peroxidase, domain 2"/>
    <property type="match status" value="1"/>
</dbReference>
<keyword evidence="8 14" id="KW-0106">Calcium</keyword>
<dbReference type="Gene3D" id="1.10.520.10">
    <property type="match status" value="1"/>
</dbReference>